<dbReference type="Proteomes" id="UP001216907">
    <property type="component" value="Unassembled WGS sequence"/>
</dbReference>
<dbReference type="EMBL" id="JARRAG010000002">
    <property type="protein sequence ID" value="MDG3006515.1"/>
    <property type="molecule type" value="Genomic_DNA"/>
</dbReference>
<dbReference type="PANTHER" id="PTHR31793">
    <property type="entry name" value="4-HYDROXYBENZOYL-COA THIOESTERASE FAMILY MEMBER"/>
    <property type="match status" value="1"/>
</dbReference>
<keyword evidence="2" id="KW-1185">Reference proteome</keyword>
<dbReference type="InterPro" id="IPR029069">
    <property type="entry name" value="HotDog_dom_sf"/>
</dbReference>
<proteinExistence type="predicted"/>
<evidence type="ECO:0000313" key="2">
    <source>
        <dbReference type="Proteomes" id="UP001216907"/>
    </source>
</evidence>
<dbReference type="SUPFAM" id="SSF54637">
    <property type="entry name" value="Thioesterase/thiol ester dehydrase-isomerase"/>
    <property type="match status" value="1"/>
</dbReference>
<protein>
    <submittedName>
        <fullName evidence="1">Thioesterase family protein</fullName>
    </submittedName>
</protein>
<reference evidence="1 2" key="1">
    <citation type="submission" date="2023-03" db="EMBL/GenBank/DDBJ databases">
        <title>Paludisphaera mucosa sp. nov. a novel planctomycete from northern fen.</title>
        <authorList>
            <person name="Ivanova A."/>
        </authorList>
    </citation>
    <scope>NUCLEOTIDE SEQUENCE [LARGE SCALE GENOMIC DNA]</scope>
    <source>
        <strain evidence="1 2">Pla2</strain>
    </source>
</reference>
<dbReference type="InterPro" id="IPR050563">
    <property type="entry name" value="4-hydroxybenzoyl-CoA_TE"/>
</dbReference>
<evidence type="ECO:0000313" key="1">
    <source>
        <dbReference type="EMBL" id="MDG3006515.1"/>
    </source>
</evidence>
<accession>A0ABT6FG12</accession>
<dbReference type="Gene3D" id="3.10.129.10">
    <property type="entry name" value="Hotdog Thioesterase"/>
    <property type="match status" value="1"/>
</dbReference>
<sequence length="153" mass="17740">MSTPDEMEPLLADYRVVIEQPVQWGEQDLFGHVNHVHYFRWYESSRIAYAERVGLMHLHRAERIGPILASIANDYRRQLTFPDTVHVGVRVTRIGVASISLEHKIFSRSQQALAAEGTSTLVIFDYTYQRPTRVPETIRKAIEEMEGREFPRS</sequence>
<comment type="caution">
    <text evidence="1">The sequence shown here is derived from an EMBL/GenBank/DDBJ whole genome shotgun (WGS) entry which is preliminary data.</text>
</comment>
<organism evidence="1 2">
    <name type="scientific">Paludisphaera mucosa</name>
    <dbReference type="NCBI Taxonomy" id="3030827"/>
    <lineage>
        <taxon>Bacteria</taxon>
        <taxon>Pseudomonadati</taxon>
        <taxon>Planctomycetota</taxon>
        <taxon>Planctomycetia</taxon>
        <taxon>Isosphaerales</taxon>
        <taxon>Isosphaeraceae</taxon>
        <taxon>Paludisphaera</taxon>
    </lineage>
</organism>
<dbReference type="RefSeq" id="WP_277862811.1">
    <property type="nucleotide sequence ID" value="NZ_JARRAG010000002.1"/>
</dbReference>
<gene>
    <name evidence="1" type="ORF">PZE19_22315</name>
</gene>
<dbReference type="CDD" id="cd00586">
    <property type="entry name" value="4HBT"/>
    <property type="match status" value="1"/>
</dbReference>
<dbReference type="PANTHER" id="PTHR31793:SF39">
    <property type="entry name" value="THIOESTERASE_THIOL ESTER DEHYDRASE-ISOMERASE"/>
    <property type="match status" value="1"/>
</dbReference>
<name>A0ABT6FG12_9BACT</name>
<dbReference type="Pfam" id="PF13279">
    <property type="entry name" value="4HBT_2"/>
    <property type="match status" value="1"/>
</dbReference>